<evidence type="ECO:0000313" key="1">
    <source>
        <dbReference type="EMBL" id="CAG8674246.1"/>
    </source>
</evidence>
<dbReference type="Proteomes" id="UP000789739">
    <property type="component" value="Unassembled WGS sequence"/>
</dbReference>
<organism evidence="1 2">
    <name type="scientific">Paraglomus brasilianum</name>
    <dbReference type="NCBI Taxonomy" id="144538"/>
    <lineage>
        <taxon>Eukaryota</taxon>
        <taxon>Fungi</taxon>
        <taxon>Fungi incertae sedis</taxon>
        <taxon>Mucoromycota</taxon>
        <taxon>Glomeromycotina</taxon>
        <taxon>Glomeromycetes</taxon>
        <taxon>Paraglomerales</taxon>
        <taxon>Paraglomeraceae</taxon>
        <taxon>Paraglomus</taxon>
    </lineage>
</organism>
<proteinExistence type="predicted"/>
<keyword evidence="2" id="KW-1185">Reference proteome</keyword>
<gene>
    <name evidence="1" type="ORF">PBRASI_LOCUS11464</name>
</gene>
<dbReference type="EMBL" id="CAJVPI010005475">
    <property type="protein sequence ID" value="CAG8674246.1"/>
    <property type="molecule type" value="Genomic_DNA"/>
</dbReference>
<accession>A0A9N9EDL9</accession>
<evidence type="ECO:0000313" key="2">
    <source>
        <dbReference type="Proteomes" id="UP000789739"/>
    </source>
</evidence>
<sequence length="133" mass="15837">MEPYLKNMETYNPKLHYDLEWIHLVFNKFVIEWEQGMNALADDNWKHGLSEGSSYASKMRKNKKEKLENPLFISREILAGEVTRTGDIHDKKYLGDRMKLLKLMKDMFDLIIESLPPTTIENYESLYIWNTTF</sequence>
<comment type="caution">
    <text evidence="1">The sequence shown here is derived from an EMBL/GenBank/DDBJ whole genome shotgun (WGS) entry which is preliminary data.</text>
</comment>
<reference evidence="1" key="1">
    <citation type="submission" date="2021-06" db="EMBL/GenBank/DDBJ databases">
        <authorList>
            <person name="Kallberg Y."/>
            <person name="Tangrot J."/>
            <person name="Rosling A."/>
        </authorList>
    </citation>
    <scope>NUCLEOTIDE SEQUENCE</scope>
    <source>
        <strain evidence="1">BR232B</strain>
    </source>
</reference>
<feature type="non-terminal residue" evidence="1">
    <location>
        <position position="133"/>
    </location>
</feature>
<protein>
    <submittedName>
        <fullName evidence="1">11498_t:CDS:1</fullName>
    </submittedName>
</protein>
<dbReference type="AlphaFoldDB" id="A0A9N9EDL9"/>
<name>A0A9N9EDL9_9GLOM</name>
<dbReference type="OrthoDB" id="2431268at2759"/>